<name>A0A4U8W154_9NOCA</name>
<protein>
    <submittedName>
        <fullName evidence="2">Uncharacterized protein</fullName>
    </submittedName>
</protein>
<dbReference type="AlphaFoldDB" id="A0A4U8W154"/>
<dbReference type="EMBL" id="LR215973">
    <property type="protein sequence ID" value="VFA98104.1"/>
    <property type="molecule type" value="Genomic_DNA"/>
</dbReference>
<sequence length="155" mass="16205">MDPNVIVAAVAAAVSTGALAGLTESAKLAVADAYTTFKSVLARKYPGIDVAMVEAKPDSTARQDVLEAELIEAGVSEDVELQRAAEHVLHVVHRYAPEAPELVGVKLARVSAGELEISRIRSTGGAIGVDARDVQVVGRFTITDVEVKGPANHPL</sequence>
<keyword evidence="1" id="KW-0732">Signal</keyword>
<organism evidence="2 3">
    <name type="scientific">Nocardia cyriacigeorgica</name>
    <dbReference type="NCBI Taxonomy" id="135487"/>
    <lineage>
        <taxon>Bacteria</taxon>
        <taxon>Bacillati</taxon>
        <taxon>Actinomycetota</taxon>
        <taxon>Actinomycetes</taxon>
        <taxon>Mycobacteriales</taxon>
        <taxon>Nocardiaceae</taxon>
        <taxon>Nocardia</taxon>
    </lineage>
</organism>
<feature type="chain" id="PRO_5038579775" evidence="1">
    <location>
        <begin position="21"/>
        <end position="155"/>
    </location>
</feature>
<evidence type="ECO:0000313" key="2">
    <source>
        <dbReference type="EMBL" id="VFA98104.1"/>
    </source>
</evidence>
<reference evidence="2 3" key="1">
    <citation type="submission" date="2019-02" db="EMBL/GenBank/DDBJ databases">
        <authorList>
            <consortium name="Pathogen Informatics"/>
        </authorList>
    </citation>
    <scope>NUCLEOTIDE SEQUENCE [LARGE SCALE GENOMIC DNA]</scope>
    <source>
        <strain evidence="2 3">3012STDY6756504</strain>
    </source>
</reference>
<proteinExistence type="predicted"/>
<dbReference type="Proteomes" id="UP000290439">
    <property type="component" value="Chromosome"/>
</dbReference>
<accession>A0A4U8W154</accession>
<evidence type="ECO:0000313" key="3">
    <source>
        <dbReference type="Proteomes" id="UP000290439"/>
    </source>
</evidence>
<gene>
    <name evidence="2" type="ORF">NCTC10797_01869</name>
</gene>
<feature type="signal peptide" evidence="1">
    <location>
        <begin position="1"/>
        <end position="20"/>
    </location>
</feature>
<evidence type="ECO:0000256" key="1">
    <source>
        <dbReference type="SAM" id="SignalP"/>
    </source>
</evidence>